<dbReference type="Proteomes" id="UP001203607">
    <property type="component" value="Unassembled WGS sequence"/>
</dbReference>
<comment type="caution">
    <text evidence="3">The sequence shown here is derived from an EMBL/GenBank/DDBJ whole genome shotgun (WGS) entry which is preliminary data.</text>
</comment>
<gene>
    <name evidence="3" type="ORF">M3P19_15885</name>
</gene>
<accession>A0ABT0PVS6</accession>
<dbReference type="InterPro" id="IPR051344">
    <property type="entry name" value="Vgb"/>
</dbReference>
<dbReference type="InterPro" id="IPR011042">
    <property type="entry name" value="6-blade_b-propeller_TolB-like"/>
</dbReference>
<feature type="region of interest" description="Disordered" evidence="1">
    <location>
        <begin position="22"/>
        <end position="43"/>
    </location>
</feature>
<protein>
    <recommendedName>
        <fullName evidence="5">SMP-30/Gluconolactonase/LRE-like region domain-containing protein</fullName>
    </recommendedName>
</protein>
<organism evidence="3 4">
    <name type="scientific">Flagellimonas spongiicola</name>
    <dbReference type="NCBI Taxonomy" id="2942208"/>
    <lineage>
        <taxon>Bacteria</taxon>
        <taxon>Pseudomonadati</taxon>
        <taxon>Bacteroidota</taxon>
        <taxon>Flavobacteriia</taxon>
        <taxon>Flavobacteriales</taxon>
        <taxon>Flavobacteriaceae</taxon>
        <taxon>Flagellimonas</taxon>
    </lineage>
</organism>
<keyword evidence="4" id="KW-1185">Reference proteome</keyword>
<evidence type="ECO:0000256" key="2">
    <source>
        <dbReference type="SAM" id="SignalP"/>
    </source>
</evidence>
<dbReference type="PANTHER" id="PTHR40274:SF4">
    <property type="entry name" value="BLL1406 PROTEIN"/>
    <property type="match status" value="1"/>
</dbReference>
<reference evidence="3 4" key="1">
    <citation type="submission" date="2022-05" db="EMBL/GenBank/DDBJ databases">
        <authorList>
            <person name="Park J.-S."/>
        </authorList>
    </citation>
    <scope>NUCLEOTIDE SEQUENCE [LARGE SCALE GENOMIC DNA]</scope>
    <source>
        <strain evidence="3 4">2012CJ35-5</strain>
    </source>
</reference>
<dbReference type="Gene3D" id="2.120.10.30">
    <property type="entry name" value="TolB, C-terminal domain"/>
    <property type="match status" value="1"/>
</dbReference>
<proteinExistence type="predicted"/>
<feature type="signal peptide" evidence="2">
    <location>
        <begin position="1"/>
        <end position="19"/>
    </location>
</feature>
<dbReference type="PANTHER" id="PTHR40274">
    <property type="entry name" value="VIRGINIAMYCIN B LYASE"/>
    <property type="match status" value="1"/>
</dbReference>
<dbReference type="Gene3D" id="2.40.10.500">
    <property type="match status" value="2"/>
</dbReference>
<dbReference type="RefSeq" id="WP_249658678.1">
    <property type="nucleotide sequence ID" value="NZ_JAMFMA010000004.1"/>
</dbReference>
<name>A0ABT0PVS6_9FLAO</name>
<evidence type="ECO:0000313" key="4">
    <source>
        <dbReference type="Proteomes" id="UP001203607"/>
    </source>
</evidence>
<evidence type="ECO:0000256" key="1">
    <source>
        <dbReference type="SAM" id="MobiDB-lite"/>
    </source>
</evidence>
<evidence type="ECO:0000313" key="3">
    <source>
        <dbReference type="EMBL" id="MCL6275495.1"/>
    </source>
</evidence>
<dbReference type="SUPFAM" id="SSF63829">
    <property type="entry name" value="Calcium-dependent phosphotriesterase"/>
    <property type="match status" value="1"/>
</dbReference>
<feature type="chain" id="PRO_5045916078" description="SMP-30/Gluconolactonase/LRE-like region domain-containing protein" evidence="2">
    <location>
        <begin position="20"/>
        <end position="308"/>
    </location>
</feature>
<keyword evidence="2" id="KW-0732">Signal</keyword>
<evidence type="ECO:0008006" key="5">
    <source>
        <dbReference type="Google" id="ProtNLM"/>
    </source>
</evidence>
<feature type="compositionally biased region" description="Pro residues" evidence="1">
    <location>
        <begin position="29"/>
        <end position="43"/>
    </location>
</feature>
<sequence length="308" mass="32721">MKELKLVSFLILSAFLVNCSSGDSEPEPNSNPTPEVPDPPAVDPSPVQVSTFFNINAADALTLDDNGNLFATNYGTDIVYRITPDRNISTFASNQLGAAGMDFDSEGFLYLARYDVADIAKISPDGSEISQFAAAVPGPIAVEFDSQGNLFVNNNVNSAYTKIDPDGNKTRVTISSVNNSSLTVDDDDNIYISDYTTGIIHKVDAETGDQTVFANLPVTGGVGYITYSNDYFFATSLTDHQIFMIDMNGSVEVIAGQRGVTGTRNGSGDVATFHNPIGIVASSDGNTLFVAQNGGSGAIRMLTGFRND</sequence>
<dbReference type="EMBL" id="JAMFMA010000004">
    <property type="protein sequence ID" value="MCL6275495.1"/>
    <property type="molecule type" value="Genomic_DNA"/>
</dbReference>